<dbReference type="InterPro" id="IPR053842">
    <property type="entry name" value="NikA-like"/>
</dbReference>
<sequence length="114" mass="13181">MAQNRPHRERIIKIRVFDDQYLFLKAKAQAAGMTLTEMLRDHGDQLTVVNRTDWRQRTFQLAKIGTNLNQLAHWANTHKSAIEAHQVVLALLRLERAMRSEYGLDQEATDEPAS</sequence>
<dbReference type="Pfam" id="PF21983">
    <property type="entry name" value="NikA-like"/>
    <property type="match status" value="1"/>
</dbReference>
<reference evidence="1 2" key="1">
    <citation type="submission" date="2021-04" db="EMBL/GenBank/DDBJ databases">
        <title>Magnetospirillum sulfuroxidans sp. nov., a facultative chemolithoautotrophic sulfur-oxidizing alphaproteobacterium isolated from freshwater sediment and proposals for Paramagetospirillum gen. nov., and Magnetospirillaceae fam. nov.</title>
        <authorList>
            <person name="Koziaeva V."/>
            <person name="Geelhoed J.S."/>
            <person name="Sorokin D.Y."/>
            <person name="Grouzdev D.S."/>
        </authorList>
    </citation>
    <scope>NUCLEOTIDE SEQUENCE [LARGE SCALE GENOMIC DNA]</scope>
    <source>
        <strain evidence="1 2">J10</strain>
    </source>
</reference>
<organism evidence="1 2">
    <name type="scientific">Magnetospirillum sulfuroxidans</name>
    <dbReference type="NCBI Taxonomy" id="611300"/>
    <lineage>
        <taxon>Bacteria</taxon>
        <taxon>Pseudomonadati</taxon>
        <taxon>Pseudomonadota</taxon>
        <taxon>Alphaproteobacteria</taxon>
        <taxon>Rhodospirillales</taxon>
        <taxon>Rhodospirillaceae</taxon>
        <taxon>Magnetospirillum</taxon>
    </lineage>
</organism>
<protein>
    <submittedName>
        <fullName evidence="1">Plasmid mobilization relaxosome protein MobC</fullName>
    </submittedName>
</protein>
<comment type="caution">
    <text evidence="1">The sequence shown here is derived from an EMBL/GenBank/DDBJ whole genome shotgun (WGS) entry which is preliminary data.</text>
</comment>
<proteinExistence type="predicted"/>
<dbReference type="Proteomes" id="UP000680714">
    <property type="component" value="Unassembled WGS sequence"/>
</dbReference>
<evidence type="ECO:0000313" key="1">
    <source>
        <dbReference type="EMBL" id="MBR9972697.1"/>
    </source>
</evidence>
<keyword evidence="2" id="KW-1185">Reference proteome</keyword>
<dbReference type="RefSeq" id="WP_211549721.1">
    <property type="nucleotide sequence ID" value="NZ_JAGTUF010000013.1"/>
</dbReference>
<dbReference type="EMBL" id="JAGTUF010000013">
    <property type="protein sequence ID" value="MBR9972697.1"/>
    <property type="molecule type" value="Genomic_DNA"/>
</dbReference>
<evidence type="ECO:0000313" key="2">
    <source>
        <dbReference type="Proteomes" id="UP000680714"/>
    </source>
</evidence>
<accession>A0ABS5IE42</accession>
<gene>
    <name evidence="1" type="primary">mobC</name>
    <name evidence="1" type="ORF">KEC16_13310</name>
</gene>
<name>A0ABS5IE42_9PROT</name>